<dbReference type="GO" id="GO:0020037">
    <property type="term" value="F:heme binding"/>
    <property type="evidence" value="ECO:0007669"/>
    <property type="project" value="InterPro"/>
</dbReference>
<dbReference type="InterPro" id="IPR019795">
    <property type="entry name" value="Globin_bac-like_CS"/>
</dbReference>
<dbReference type="Pfam" id="PF01152">
    <property type="entry name" value="Bac_globin"/>
    <property type="match status" value="1"/>
</dbReference>
<accession>A0A542CSC7</accession>
<dbReference type="InterPro" id="IPR001486">
    <property type="entry name" value="Hemoglobin_trunc"/>
</dbReference>
<gene>
    <name evidence="7" type="ORF">FB471_5868</name>
</gene>
<dbReference type="GO" id="GO:0046872">
    <property type="term" value="F:metal ion binding"/>
    <property type="evidence" value="ECO:0007669"/>
    <property type="project" value="UniProtKB-KW"/>
</dbReference>
<evidence type="ECO:0000313" key="8">
    <source>
        <dbReference type="Proteomes" id="UP000320876"/>
    </source>
</evidence>
<feature type="binding site" description="distal binding residue" evidence="6">
    <location>
        <position position="48"/>
    </location>
    <ligand>
        <name>heme</name>
        <dbReference type="ChEBI" id="CHEBI:30413"/>
    </ligand>
    <ligandPart>
        <name>Fe</name>
        <dbReference type="ChEBI" id="CHEBI:18248"/>
    </ligandPart>
</feature>
<feature type="binding site" description="distal binding residue" evidence="6">
    <location>
        <position position="72"/>
    </location>
    <ligand>
        <name>heme</name>
        <dbReference type="ChEBI" id="CHEBI:30413"/>
    </ligand>
    <ligandPart>
        <name>Fe</name>
        <dbReference type="ChEBI" id="CHEBI:18248"/>
    </ligandPart>
</feature>
<keyword evidence="4 6" id="KW-0479">Metal-binding</keyword>
<keyword evidence="5 6" id="KW-0408">Iron</keyword>
<reference evidence="7 8" key="1">
    <citation type="submission" date="2019-06" db="EMBL/GenBank/DDBJ databases">
        <title>Sequencing the genomes of 1000 actinobacteria strains.</title>
        <authorList>
            <person name="Klenk H.-P."/>
        </authorList>
    </citation>
    <scope>NUCLEOTIDE SEQUENCE [LARGE SCALE GENOMIC DNA]</scope>
    <source>
        <strain evidence="7 8">DSM 45679</strain>
    </source>
</reference>
<organism evidence="7 8">
    <name type="scientific">Amycolatopsis cihanbeyliensis</name>
    <dbReference type="NCBI Taxonomy" id="1128664"/>
    <lineage>
        <taxon>Bacteria</taxon>
        <taxon>Bacillati</taxon>
        <taxon>Actinomycetota</taxon>
        <taxon>Actinomycetes</taxon>
        <taxon>Pseudonocardiales</taxon>
        <taxon>Pseudonocardiaceae</taxon>
        <taxon>Amycolatopsis</taxon>
    </lineage>
</organism>
<dbReference type="GO" id="GO:0015671">
    <property type="term" value="P:oxygen transport"/>
    <property type="evidence" value="ECO:0007669"/>
    <property type="project" value="InterPro"/>
</dbReference>
<dbReference type="CDD" id="cd00454">
    <property type="entry name" value="TrHb1_N"/>
    <property type="match status" value="1"/>
</dbReference>
<keyword evidence="2" id="KW-0813">Transport</keyword>
<evidence type="ECO:0000256" key="5">
    <source>
        <dbReference type="ARBA" id="ARBA00023004"/>
    </source>
</evidence>
<evidence type="ECO:0000256" key="1">
    <source>
        <dbReference type="ARBA" id="ARBA00001971"/>
    </source>
</evidence>
<evidence type="ECO:0000313" key="7">
    <source>
        <dbReference type="EMBL" id="TQI93727.1"/>
    </source>
</evidence>
<dbReference type="InterPro" id="IPR009050">
    <property type="entry name" value="Globin-like_sf"/>
</dbReference>
<comment type="caution">
    <text evidence="7">The sequence shown here is derived from an EMBL/GenBank/DDBJ whole genome shotgun (WGS) entry which is preliminary data.</text>
</comment>
<evidence type="ECO:0000256" key="2">
    <source>
        <dbReference type="ARBA" id="ARBA00022448"/>
    </source>
</evidence>
<evidence type="ECO:0000256" key="3">
    <source>
        <dbReference type="ARBA" id="ARBA00022617"/>
    </source>
</evidence>
<name>A0A542CSC7_AMYCI</name>
<dbReference type="SUPFAM" id="SSF46458">
    <property type="entry name" value="Globin-like"/>
    <property type="match status" value="1"/>
</dbReference>
<keyword evidence="8" id="KW-1185">Reference proteome</keyword>
<evidence type="ECO:0000256" key="4">
    <source>
        <dbReference type="ARBA" id="ARBA00022723"/>
    </source>
</evidence>
<dbReference type="InterPro" id="IPR012292">
    <property type="entry name" value="Globin/Proto"/>
</dbReference>
<dbReference type="Proteomes" id="UP000320876">
    <property type="component" value="Unassembled WGS sequence"/>
</dbReference>
<sequence>MSGSGLYQRLGRHAGTAAIVDDFYRRVLADADLQRHFAGVSMPIQRRHMTAFLISAVGGPDTYRGRDLNSAHEGLAVTGSDFDGIAELLAQSLREHAVAEEDVATVLTRIGSLRSQIVGVDGQWIRRH</sequence>
<dbReference type="AlphaFoldDB" id="A0A542CSC7"/>
<comment type="cofactor">
    <cofactor evidence="1">
        <name>heme</name>
        <dbReference type="ChEBI" id="CHEBI:30413"/>
    </cofactor>
</comment>
<dbReference type="Gene3D" id="1.10.490.10">
    <property type="entry name" value="Globins"/>
    <property type="match status" value="1"/>
</dbReference>
<evidence type="ECO:0000256" key="6">
    <source>
        <dbReference type="PIRSR" id="PIRSR601486-1"/>
    </source>
</evidence>
<protein>
    <submittedName>
        <fullName evidence="7">Hemoglobin</fullName>
    </submittedName>
</protein>
<keyword evidence="3 6" id="KW-0349">Heme</keyword>
<dbReference type="EMBL" id="VFML01000002">
    <property type="protein sequence ID" value="TQI93727.1"/>
    <property type="molecule type" value="Genomic_DNA"/>
</dbReference>
<dbReference type="PROSITE" id="PS01213">
    <property type="entry name" value="GLOBIN_FAM_2"/>
    <property type="match status" value="1"/>
</dbReference>
<dbReference type="GO" id="GO:0019825">
    <property type="term" value="F:oxygen binding"/>
    <property type="evidence" value="ECO:0007669"/>
    <property type="project" value="InterPro"/>
</dbReference>
<proteinExistence type="predicted"/>